<name>A0A1D2ME25_ORCCI</name>
<gene>
    <name evidence="7" type="ORF">Ocin01_15407</name>
</gene>
<dbReference type="InterPro" id="IPR013083">
    <property type="entry name" value="Znf_RING/FYVE/PHD"/>
</dbReference>
<protein>
    <submittedName>
        <fullName evidence="7">E3 SUMO-protein ligase PIAS2</fullName>
    </submittedName>
</protein>
<evidence type="ECO:0000256" key="4">
    <source>
        <dbReference type="PROSITE-ProRule" id="PRU00452"/>
    </source>
</evidence>
<keyword evidence="7" id="KW-0436">Ligase</keyword>
<keyword evidence="3" id="KW-0862">Zinc</keyword>
<sequence length="239" mass="27024">MESNRILLPSEELFNKLTREIEYPSSTIAYVKKLLMTDEEEDEGICAATSIKVSLVCPLSKVRMTYPCKAKTCKHVQCFDAKQFCMLNAVKPLVKCPVCNQRVTPEDFQIDGFLIQVIWEFSNDSSVQEINLLSDGSWEPVHVKEIAPSRPAATIKNPCRCNKPQKEKKRVTFQLDSNDSSYTRFVAGLAQARRRRINNSSMIRPVAQESGTNRTDSNDHDTTEIIDLTGGRLNVAFML</sequence>
<dbReference type="GO" id="GO:0008270">
    <property type="term" value="F:zinc ion binding"/>
    <property type="evidence" value="ECO:0007669"/>
    <property type="project" value="UniProtKB-KW"/>
</dbReference>
<dbReference type="Pfam" id="PF02891">
    <property type="entry name" value="zf-MIZ"/>
    <property type="match status" value="1"/>
</dbReference>
<evidence type="ECO:0000259" key="6">
    <source>
        <dbReference type="PROSITE" id="PS51044"/>
    </source>
</evidence>
<organism evidence="7 8">
    <name type="scientific">Orchesella cincta</name>
    <name type="common">Springtail</name>
    <name type="synonym">Podura cincta</name>
    <dbReference type="NCBI Taxonomy" id="48709"/>
    <lineage>
        <taxon>Eukaryota</taxon>
        <taxon>Metazoa</taxon>
        <taxon>Ecdysozoa</taxon>
        <taxon>Arthropoda</taxon>
        <taxon>Hexapoda</taxon>
        <taxon>Collembola</taxon>
        <taxon>Entomobryomorpha</taxon>
        <taxon>Entomobryoidea</taxon>
        <taxon>Orchesellidae</taxon>
        <taxon>Orchesellinae</taxon>
        <taxon>Orchesella</taxon>
    </lineage>
</organism>
<reference evidence="7 8" key="1">
    <citation type="journal article" date="2016" name="Genome Biol. Evol.">
        <title>Gene Family Evolution Reflects Adaptation to Soil Environmental Stressors in the Genome of the Collembolan Orchesella cincta.</title>
        <authorList>
            <person name="Faddeeva-Vakhrusheva A."/>
            <person name="Derks M.F."/>
            <person name="Anvar S.Y."/>
            <person name="Agamennone V."/>
            <person name="Suring W."/>
            <person name="Smit S."/>
            <person name="van Straalen N.M."/>
            <person name="Roelofs D."/>
        </authorList>
    </citation>
    <scope>NUCLEOTIDE SEQUENCE [LARGE SCALE GENOMIC DNA]</scope>
    <source>
        <tissue evidence="7">Mixed pool</tissue>
    </source>
</reference>
<evidence type="ECO:0000256" key="5">
    <source>
        <dbReference type="SAM" id="MobiDB-lite"/>
    </source>
</evidence>
<evidence type="ECO:0000256" key="3">
    <source>
        <dbReference type="ARBA" id="ARBA00022833"/>
    </source>
</evidence>
<dbReference type="Proteomes" id="UP000094527">
    <property type="component" value="Unassembled WGS sequence"/>
</dbReference>
<evidence type="ECO:0000256" key="2">
    <source>
        <dbReference type="ARBA" id="ARBA00022771"/>
    </source>
</evidence>
<dbReference type="PROSITE" id="PS51044">
    <property type="entry name" value="ZF_SP_RING"/>
    <property type="match status" value="1"/>
</dbReference>
<keyword evidence="8" id="KW-1185">Reference proteome</keyword>
<dbReference type="OrthoDB" id="10263264at2759"/>
<dbReference type="InterPro" id="IPR004181">
    <property type="entry name" value="Znf_MIZ"/>
</dbReference>
<dbReference type="EMBL" id="LJIJ01001610">
    <property type="protein sequence ID" value="ODM91277.1"/>
    <property type="molecule type" value="Genomic_DNA"/>
</dbReference>
<dbReference type="PANTHER" id="PTHR10782">
    <property type="entry name" value="ZINC FINGER MIZ DOMAIN-CONTAINING PROTEIN"/>
    <property type="match status" value="1"/>
</dbReference>
<dbReference type="GO" id="GO:0000785">
    <property type="term" value="C:chromatin"/>
    <property type="evidence" value="ECO:0007669"/>
    <property type="project" value="TreeGrafter"/>
</dbReference>
<dbReference type="GO" id="GO:0016874">
    <property type="term" value="F:ligase activity"/>
    <property type="evidence" value="ECO:0007669"/>
    <property type="project" value="UniProtKB-KW"/>
</dbReference>
<dbReference type="PANTHER" id="PTHR10782:SF4">
    <property type="entry name" value="TONALLI, ISOFORM E"/>
    <property type="match status" value="1"/>
</dbReference>
<dbReference type="GO" id="GO:0061665">
    <property type="term" value="F:SUMO ligase activity"/>
    <property type="evidence" value="ECO:0007669"/>
    <property type="project" value="TreeGrafter"/>
</dbReference>
<keyword evidence="1" id="KW-0479">Metal-binding</keyword>
<dbReference type="GO" id="GO:0006357">
    <property type="term" value="P:regulation of transcription by RNA polymerase II"/>
    <property type="evidence" value="ECO:0007669"/>
    <property type="project" value="TreeGrafter"/>
</dbReference>
<feature type="region of interest" description="Disordered" evidence="5">
    <location>
        <begin position="202"/>
        <end position="222"/>
    </location>
</feature>
<evidence type="ECO:0000313" key="7">
    <source>
        <dbReference type="EMBL" id="ODM91277.1"/>
    </source>
</evidence>
<dbReference type="CDD" id="cd16650">
    <property type="entry name" value="SP-RING_PIAS-like"/>
    <property type="match status" value="1"/>
</dbReference>
<feature type="domain" description="SP-RING-type" evidence="6">
    <location>
        <begin position="42"/>
        <end position="128"/>
    </location>
</feature>
<dbReference type="AlphaFoldDB" id="A0A1D2ME25"/>
<proteinExistence type="predicted"/>
<comment type="caution">
    <text evidence="7">The sequence shown here is derived from an EMBL/GenBank/DDBJ whole genome shotgun (WGS) entry which is preliminary data.</text>
</comment>
<dbReference type="GO" id="GO:0016925">
    <property type="term" value="P:protein sumoylation"/>
    <property type="evidence" value="ECO:0007669"/>
    <property type="project" value="TreeGrafter"/>
</dbReference>
<evidence type="ECO:0000313" key="8">
    <source>
        <dbReference type="Proteomes" id="UP000094527"/>
    </source>
</evidence>
<dbReference type="Gene3D" id="3.30.40.10">
    <property type="entry name" value="Zinc/RING finger domain, C3HC4 (zinc finger)"/>
    <property type="match status" value="1"/>
</dbReference>
<evidence type="ECO:0000256" key="1">
    <source>
        <dbReference type="ARBA" id="ARBA00022723"/>
    </source>
</evidence>
<dbReference type="GO" id="GO:0003712">
    <property type="term" value="F:transcription coregulator activity"/>
    <property type="evidence" value="ECO:0007669"/>
    <property type="project" value="TreeGrafter"/>
</dbReference>
<dbReference type="STRING" id="48709.A0A1D2ME25"/>
<dbReference type="SUPFAM" id="SSF57850">
    <property type="entry name" value="RING/U-box"/>
    <property type="match status" value="1"/>
</dbReference>
<accession>A0A1D2ME25</accession>
<keyword evidence="2 4" id="KW-0863">Zinc-finger</keyword>